<evidence type="ECO:0000256" key="1">
    <source>
        <dbReference type="SAM" id="Phobius"/>
    </source>
</evidence>
<reference evidence="2" key="1">
    <citation type="journal article" date="2020" name="Stud. Mycol.">
        <title>101 Dothideomycetes genomes: a test case for predicting lifestyles and emergence of pathogens.</title>
        <authorList>
            <person name="Haridas S."/>
            <person name="Albert R."/>
            <person name="Binder M."/>
            <person name="Bloem J."/>
            <person name="Labutti K."/>
            <person name="Salamov A."/>
            <person name="Andreopoulos B."/>
            <person name="Baker S."/>
            <person name="Barry K."/>
            <person name="Bills G."/>
            <person name="Bluhm B."/>
            <person name="Cannon C."/>
            <person name="Castanera R."/>
            <person name="Culley D."/>
            <person name="Daum C."/>
            <person name="Ezra D."/>
            <person name="Gonzalez J."/>
            <person name="Henrissat B."/>
            <person name="Kuo A."/>
            <person name="Liang C."/>
            <person name="Lipzen A."/>
            <person name="Lutzoni F."/>
            <person name="Magnuson J."/>
            <person name="Mondo S."/>
            <person name="Nolan M."/>
            <person name="Ohm R."/>
            <person name="Pangilinan J."/>
            <person name="Park H.-J."/>
            <person name="Ramirez L."/>
            <person name="Alfaro M."/>
            <person name="Sun H."/>
            <person name="Tritt A."/>
            <person name="Yoshinaga Y."/>
            <person name="Zwiers L.-H."/>
            <person name="Turgeon B."/>
            <person name="Goodwin S."/>
            <person name="Spatafora J."/>
            <person name="Crous P."/>
            <person name="Grigoriev I."/>
        </authorList>
    </citation>
    <scope>NUCLEOTIDE SEQUENCE</scope>
    <source>
        <strain evidence="2">CBS 207.26</strain>
    </source>
</reference>
<name>A0A6A6EW41_9PEZI</name>
<organism evidence="2 3">
    <name type="scientific">Zopfia rhizophila CBS 207.26</name>
    <dbReference type="NCBI Taxonomy" id="1314779"/>
    <lineage>
        <taxon>Eukaryota</taxon>
        <taxon>Fungi</taxon>
        <taxon>Dikarya</taxon>
        <taxon>Ascomycota</taxon>
        <taxon>Pezizomycotina</taxon>
        <taxon>Dothideomycetes</taxon>
        <taxon>Dothideomycetes incertae sedis</taxon>
        <taxon>Zopfiaceae</taxon>
        <taxon>Zopfia</taxon>
    </lineage>
</organism>
<keyword evidence="3" id="KW-1185">Reference proteome</keyword>
<keyword evidence="1" id="KW-1133">Transmembrane helix</keyword>
<dbReference type="Proteomes" id="UP000800200">
    <property type="component" value="Unassembled WGS sequence"/>
</dbReference>
<keyword evidence="1" id="KW-0812">Transmembrane</keyword>
<accession>A0A6A6EW41</accession>
<proteinExistence type="predicted"/>
<dbReference type="EMBL" id="ML994610">
    <property type="protein sequence ID" value="KAF2195774.1"/>
    <property type="molecule type" value="Genomic_DNA"/>
</dbReference>
<evidence type="ECO:0000313" key="3">
    <source>
        <dbReference type="Proteomes" id="UP000800200"/>
    </source>
</evidence>
<gene>
    <name evidence="2" type="ORF">K469DRAFT_18729</name>
</gene>
<feature type="transmembrane region" description="Helical" evidence="1">
    <location>
        <begin position="108"/>
        <end position="127"/>
    </location>
</feature>
<sequence>MNWFCNDYMIDCCCRESDLLVGHTISRLGISLLYIDSCCPLDSQVLNAILFSLSAAQQARFTVTTVLVHSRPNVFTQMCAMRSCIVIEYAKLIFSPSKHPSPNIDIKLALPIIIVFAFSYFFLSLIFNSIHKLLWLLNPALYSSQNSLRNFKSRSENMLFRTTNATLKPTSDAEVLHWTCV</sequence>
<keyword evidence="1" id="KW-0472">Membrane</keyword>
<dbReference type="AlphaFoldDB" id="A0A6A6EW41"/>
<evidence type="ECO:0000313" key="2">
    <source>
        <dbReference type="EMBL" id="KAF2195774.1"/>
    </source>
</evidence>
<protein>
    <submittedName>
        <fullName evidence="2">Uncharacterized protein</fullName>
    </submittedName>
</protein>